<proteinExistence type="predicted"/>
<name>L1MH13_9CORY</name>
<evidence type="ECO:0000256" key="2">
    <source>
        <dbReference type="ARBA" id="ARBA00022679"/>
    </source>
</evidence>
<dbReference type="eggNOG" id="COG0438">
    <property type="taxonomic scope" value="Bacteria"/>
</dbReference>
<dbReference type="STRING" id="1035195.HMPREF9997_01449"/>
<dbReference type="InterPro" id="IPR001296">
    <property type="entry name" value="Glyco_trans_1"/>
</dbReference>
<dbReference type="GO" id="GO:1901137">
    <property type="term" value="P:carbohydrate derivative biosynthetic process"/>
    <property type="evidence" value="ECO:0007669"/>
    <property type="project" value="UniProtKB-ARBA"/>
</dbReference>
<dbReference type="PATRIC" id="fig|1035195.3.peg.1305"/>
<dbReference type="InterPro" id="IPR050194">
    <property type="entry name" value="Glycosyltransferase_grp1"/>
</dbReference>
<sequence>MHIAVFTDYYLPTLGGVQTSIKAQKDTLEKAGHKVTIFCPLHQTSTDPSIVRLPTSTRFKPDNYPFAWSPDAVIDASISHIRELGDVDIIHIHSEMAAAIGGIHAGHSLRIPIVQTMHGRVDVYTKNVLPLPSVSTFILASLHRHSIPLADIPLTPANYTRTRLARRMWRLLVNQANQAQHVIVPSHHFARKLHDQGVIKPLTVLSNGLEPAVLDQLPPSAPRTRSAGEPLRVMWCARVSQEKRPLAFLEAIRQLPPTVIADMYGTGPALSSVRRFIRRHGLEQRVHLHGSVPQNAVLEAMRNHHVFVSTSFDFDNQPMVFLEAIAAGTPILYCDPDLSETVPDDGGILTTSPDAQDIAATLRNLLSHPDCISEMSEHMIAARGTTTQHQYTDQLLTVYSAAIKALHN</sequence>
<dbReference type="PANTHER" id="PTHR45947:SF3">
    <property type="entry name" value="SULFOQUINOVOSYL TRANSFERASE SQD2"/>
    <property type="match status" value="1"/>
</dbReference>
<dbReference type="OrthoDB" id="5242526at2"/>
<dbReference type="PANTHER" id="PTHR45947">
    <property type="entry name" value="SULFOQUINOVOSYL TRANSFERASE SQD2"/>
    <property type="match status" value="1"/>
</dbReference>
<organism evidence="5 6">
    <name type="scientific">Corynebacterium durum F0235</name>
    <dbReference type="NCBI Taxonomy" id="1035195"/>
    <lineage>
        <taxon>Bacteria</taxon>
        <taxon>Bacillati</taxon>
        <taxon>Actinomycetota</taxon>
        <taxon>Actinomycetes</taxon>
        <taxon>Mycobacteriales</taxon>
        <taxon>Corynebacteriaceae</taxon>
        <taxon>Corynebacterium</taxon>
    </lineage>
</organism>
<gene>
    <name evidence="5" type="ORF">HMPREF9997_01449</name>
</gene>
<dbReference type="HOGENOM" id="CLU_009583_2_0_11"/>
<evidence type="ECO:0000313" key="5">
    <source>
        <dbReference type="EMBL" id="EKX90234.1"/>
    </source>
</evidence>
<evidence type="ECO:0000259" key="4">
    <source>
        <dbReference type="Pfam" id="PF13439"/>
    </source>
</evidence>
<dbReference type="Gene3D" id="3.40.50.2000">
    <property type="entry name" value="Glycogen Phosphorylase B"/>
    <property type="match status" value="2"/>
</dbReference>
<reference evidence="5 6" key="1">
    <citation type="submission" date="2012-05" db="EMBL/GenBank/DDBJ databases">
        <authorList>
            <person name="Weinstock G."/>
            <person name="Sodergren E."/>
            <person name="Lobos E.A."/>
            <person name="Fulton L."/>
            <person name="Fulton R."/>
            <person name="Courtney L."/>
            <person name="Fronick C."/>
            <person name="O'Laughlin M."/>
            <person name="Godfrey J."/>
            <person name="Wilson R.M."/>
            <person name="Miner T."/>
            <person name="Farmer C."/>
            <person name="Delehaunty K."/>
            <person name="Cordes M."/>
            <person name="Minx P."/>
            <person name="Tomlinson C."/>
            <person name="Chen J."/>
            <person name="Wollam A."/>
            <person name="Pepin K.H."/>
            <person name="Bhonagiri V."/>
            <person name="Zhang X."/>
            <person name="Suruliraj S."/>
            <person name="Warren W."/>
            <person name="Mitreva M."/>
            <person name="Mardis E.R."/>
            <person name="Wilson R.K."/>
        </authorList>
    </citation>
    <scope>NUCLEOTIDE SEQUENCE [LARGE SCALE GENOMIC DNA]</scope>
    <source>
        <strain evidence="5 6">F0235</strain>
    </source>
</reference>
<dbReference type="GO" id="GO:0016757">
    <property type="term" value="F:glycosyltransferase activity"/>
    <property type="evidence" value="ECO:0007669"/>
    <property type="project" value="UniProtKB-KW"/>
</dbReference>
<dbReference type="GO" id="GO:1903509">
    <property type="term" value="P:liposaccharide metabolic process"/>
    <property type="evidence" value="ECO:0007669"/>
    <property type="project" value="UniProtKB-ARBA"/>
</dbReference>
<dbReference type="Proteomes" id="UP000010445">
    <property type="component" value="Unassembled WGS sequence"/>
</dbReference>
<dbReference type="Pfam" id="PF13439">
    <property type="entry name" value="Glyco_transf_4"/>
    <property type="match status" value="1"/>
</dbReference>
<feature type="domain" description="Glycosyltransferase subfamily 4-like N-terminal" evidence="4">
    <location>
        <begin position="15"/>
        <end position="211"/>
    </location>
</feature>
<dbReference type="SUPFAM" id="SSF53756">
    <property type="entry name" value="UDP-Glycosyltransferase/glycogen phosphorylase"/>
    <property type="match status" value="1"/>
</dbReference>
<evidence type="ECO:0000256" key="1">
    <source>
        <dbReference type="ARBA" id="ARBA00022676"/>
    </source>
</evidence>
<dbReference type="RefSeq" id="WP_006063678.1">
    <property type="nucleotide sequence ID" value="NZ_KB290831.1"/>
</dbReference>
<dbReference type="InterPro" id="IPR028098">
    <property type="entry name" value="Glyco_trans_4-like_N"/>
</dbReference>
<keyword evidence="1" id="KW-0328">Glycosyltransferase</keyword>
<evidence type="ECO:0000259" key="3">
    <source>
        <dbReference type="Pfam" id="PF00534"/>
    </source>
</evidence>
<dbReference type="AlphaFoldDB" id="L1MH13"/>
<dbReference type="EMBL" id="AMEM01000018">
    <property type="protein sequence ID" value="EKX90234.1"/>
    <property type="molecule type" value="Genomic_DNA"/>
</dbReference>
<accession>L1MH13</accession>
<protein>
    <submittedName>
        <fullName evidence="5">Glycosyltransferase, group 1 family protein</fullName>
    </submittedName>
</protein>
<evidence type="ECO:0000313" key="6">
    <source>
        <dbReference type="Proteomes" id="UP000010445"/>
    </source>
</evidence>
<comment type="caution">
    <text evidence="5">The sequence shown here is derived from an EMBL/GenBank/DDBJ whole genome shotgun (WGS) entry which is preliminary data.</text>
</comment>
<dbReference type="Pfam" id="PF00534">
    <property type="entry name" value="Glycos_transf_1"/>
    <property type="match status" value="1"/>
</dbReference>
<feature type="domain" description="Glycosyl transferase family 1" evidence="3">
    <location>
        <begin position="228"/>
        <end position="380"/>
    </location>
</feature>
<keyword evidence="2 5" id="KW-0808">Transferase</keyword>
<keyword evidence="6" id="KW-1185">Reference proteome</keyword>